<dbReference type="Pfam" id="PF13374">
    <property type="entry name" value="TPR_10"/>
    <property type="match status" value="1"/>
</dbReference>
<feature type="compositionally biased region" description="Low complexity" evidence="1">
    <location>
        <begin position="1170"/>
        <end position="1184"/>
    </location>
</feature>
<feature type="compositionally biased region" description="Basic and acidic residues" evidence="1">
    <location>
        <begin position="173"/>
        <end position="187"/>
    </location>
</feature>
<dbReference type="InterPro" id="IPR019734">
    <property type="entry name" value="TPR_rpt"/>
</dbReference>
<dbReference type="Gene3D" id="3.40.50.300">
    <property type="entry name" value="P-loop containing nucleotide triphosphate hydrolases"/>
    <property type="match status" value="1"/>
</dbReference>
<dbReference type="OrthoDB" id="1658288at2759"/>
<proteinExistence type="predicted"/>
<feature type="region of interest" description="Disordered" evidence="1">
    <location>
        <begin position="963"/>
        <end position="1017"/>
    </location>
</feature>
<dbReference type="Proteomes" id="UP000250140">
    <property type="component" value="Unassembled WGS sequence"/>
</dbReference>
<dbReference type="Pfam" id="PF13424">
    <property type="entry name" value="TPR_12"/>
    <property type="match status" value="3"/>
</dbReference>
<dbReference type="Pfam" id="PF25000">
    <property type="entry name" value="DUF7779"/>
    <property type="match status" value="1"/>
</dbReference>
<dbReference type="EMBL" id="KV750652">
    <property type="protein sequence ID" value="OCL03965.1"/>
    <property type="molecule type" value="Genomic_DNA"/>
</dbReference>
<keyword evidence="5" id="KW-1185">Reference proteome</keyword>
<feature type="region of interest" description="Disordered" evidence="1">
    <location>
        <begin position="171"/>
        <end position="197"/>
    </location>
</feature>
<feature type="region of interest" description="Disordered" evidence="1">
    <location>
        <begin position="1165"/>
        <end position="1190"/>
    </location>
</feature>
<reference evidence="4 5" key="1">
    <citation type="journal article" date="2016" name="Nat. Commun.">
        <title>Ectomycorrhizal ecology is imprinted in the genome of the dominant symbiotic fungus Cenococcum geophilum.</title>
        <authorList>
            <consortium name="DOE Joint Genome Institute"/>
            <person name="Peter M."/>
            <person name="Kohler A."/>
            <person name="Ohm R.A."/>
            <person name="Kuo A."/>
            <person name="Krutzmann J."/>
            <person name="Morin E."/>
            <person name="Arend M."/>
            <person name="Barry K.W."/>
            <person name="Binder M."/>
            <person name="Choi C."/>
            <person name="Clum A."/>
            <person name="Copeland A."/>
            <person name="Grisel N."/>
            <person name="Haridas S."/>
            <person name="Kipfer T."/>
            <person name="LaButti K."/>
            <person name="Lindquist E."/>
            <person name="Lipzen A."/>
            <person name="Maire R."/>
            <person name="Meier B."/>
            <person name="Mihaltcheva S."/>
            <person name="Molinier V."/>
            <person name="Murat C."/>
            <person name="Poggeler S."/>
            <person name="Quandt C.A."/>
            <person name="Sperisen C."/>
            <person name="Tritt A."/>
            <person name="Tisserant E."/>
            <person name="Crous P.W."/>
            <person name="Henrissat B."/>
            <person name="Nehls U."/>
            <person name="Egli S."/>
            <person name="Spatafora J.W."/>
            <person name="Grigoriev I.V."/>
            <person name="Martin F.M."/>
        </authorList>
    </citation>
    <scope>NUCLEOTIDE SEQUENCE [LARGE SCALE GENOMIC DNA]</scope>
    <source>
        <strain evidence="4 5">CBS 207.34</strain>
    </source>
</reference>
<evidence type="ECO:0000259" key="2">
    <source>
        <dbReference type="Pfam" id="PF17107"/>
    </source>
</evidence>
<protein>
    <recommendedName>
        <fullName evidence="6">NACHT-NTPase and P-loop NTPases N-terminal domain-containing protein</fullName>
    </recommendedName>
</protein>
<gene>
    <name evidence="4" type="ORF">AOQ84DRAFT_226702</name>
</gene>
<dbReference type="InterPro" id="IPR011990">
    <property type="entry name" value="TPR-like_helical_dom_sf"/>
</dbReference>
<dbReference type="InterPro" id="IPR056681">
    <property type="entry name" value="DUF7779"/>
</dbReference>
<dbReference type="InterPro" id="IPR027417">
    <property type="entry name" value="P-loop_NTPase"/>
</dbReference>
<evidence type="ECO:0000313" key="4">
    <source>
        <dbReference type="EMBL" id="OCL03965.1"/>
    </source>
</evidence>
<dbReference type="SUPFAM" id="SSF52540">
    <property type="entry name" value="P-loop containing nucleoside triphosphate hydrolases"/>
    <property type="match status" value="1"/>
</dbReference>
<evidence type="ECO:0000313" key="5">
    <source>
        <dbReference type="Proteomes" id="UP000250140"/>
    </source>
</evidence>
<dbReference type="PANTHER" id="PTHR46082">
    <property type="entry name" value="ATP/GTP-BINDING PROTEIN-RELATED"/>
    <property type="match status" value="1"/>
</dbReference>
<sequence>MSGTEAGLITRLISGIISIVDATRRVYDVTKDKEGLPQAFREVAQRLPLVYDTLQTAKTRIEGSHLDNETSKAIGPIVEACGGKVKKLNKLFQEVIPQEDDSRANRYFKAVHILGKGSQVEALMKGILQDLQLLTSNYEMKTSTEHQVKELVKAIAEVSAIPSSVLEQILQDHNSDSSKPSRPERPPKPTTTIPFRRDPDFVGRGLILSLIYERCSVPGARITLTELGGVGKSQLAIEFSYRIRERSPLTWVFWVHGSNAARFEEGYRAIADAVKLPGRDKPQADILQLVYTWLCSARSGKWVIVLDDADISSVFFNPHAGGVDMREDTPSSKVQSLSAFLPQTHNGAFLITTRDTVTAFRFTGRAQDIIKIEPMDHDDALALLDKKLRGYVENDSGAELVQALDYIPLAITQAAAYIYQRAPRSSVAMYLRDLFRSDRSQASLLNYETGDLWRDYSASNSIIATWRISFEHIYATRPSAAELLSLMSFFDRQGIPKSLLQSDNQRADASENGFEEDLAVLLAFSIISANVQGDLFEMHRLVQLSTRRWLEVQGQLEIWKQKYIIRMSKAFPTAHYENWSTCQRLFPHAVAAVAQRPADDESLTKWAYILNNARCILALVLRSQGEYKGAEEMNQRALEGCEKALGKEHPTTLASVSNLALVLQDQGKYKQAEEISRRALEGCEKVLGIEHSATLTSVSNLALVLQNQEKVLRDQKNNLASVLRYQGKYKQAEEMYWRALEGREKVLGRERPDALTSVNNPASVLRYQGKYKQADEMNRRALEWCEKVLGEEHPTTLTSVSDLALVLQDQGKYEQAEEMSRRALKWCEKVLGIEHSATLTSVSNLALVLKNQGKVLQDQENNLALVLQDQGKYEQAEEMSRRALKGRQKVLGNKHSDTLRSLTNLAYALRSQGRWREAEELQTQATNNGGVSNLELDHPSLDLDSDTWPINIMGNADALSGESSSASFAWSGQPNTTTAPSSFPLASVPDSKGATSLGHLAKKSDAHQDSDIQSVVSVDEDILSTDESNSSSSEARQAAGDYLVEKFTDDDELRTLYQEAMQGLDEARFIRNNRRSLKLYFIDLNSEGQTPSDKLATKFLRPRSERIRISNKICRFLMPSENSVRDRIDDKLRIAKVGLYLANQRLVLENSATNVVNQLVDQEGMDNTDATSEASEDSNNSANTENEESINEISTELVHAELEAAAKFLTSGWPFRLYKERFRNFLYQQRRPKEFSTQHIRWISQIPLR</sequence>
<evidence type="ECO:0000259" key="3">
    <source>
        <dbReference type="Pfam" id="PF25000"/>
    </source>
</evidence>
<feature type="compositionally biased region" description="Polar residues" evidence="1">
    <location>
        <begin position="972"/>
        <end position="981"/>
    </location>
</feature>
<dbReference type="Gene3D" id="1.25.40.10">
    <property type="entry name" value="Tetratricopeptide repeat domain"/>
    <property type="match status" value="3"/>
</dbReference>
<feature type="domain" description="NACHT-NTPase and P-loop NTPases N-terminal" evidence="2">
    <location>
        <begin position="13"/>
        <end position="134"/>
    </location>
</feature>
<feature type="domain" description="DUF7779" evidence="3">
    <location>
        <begin position="477"/>
        <end position="550"/>
    </location>
</feature>
<dbReference type="AlphaFoldDB" id="A0A8E2JNN0"/>
<evidence type="ECO:0000256" key="1">
    <source>
        <dbReference type="SAM" id="MobiDB-lite"/>
    </source>
</evidence>
<dbReference type="PANTHER" id="PTHR46082:SF6">
    <property type="entry name" value="AAA+ ATPASE DOMAIN-CONTAINING PROTEIN-RELATED"/>
    <property type="match status" value="1"/>
</dbReference>
<name>A0A8E2JNN0_9PEZI</name>
<dbReference type="SUPFAM" id="SSF48452">
    <property type="entry name" value="TPR-like"/>
    <property type="match status" value="3"/>
</dbReference>
<dbReference type="InterPro" id="IPR053137">
    <property type="entry name" value="NLR-like"/>
</dbReference>
<evidence type="ECO:0008006" key="6">
    <source>
        <dbReference type="Google" id="ProtNLM"/>
    </source>
</evidence>
<organism evidence="4 5">
    <name type="scientific">Glonium stellatum</name>
    <dbReference type="NCBI Taxonomy" id="574774"/>
    <lineage>
        <taxon>Eukaryota</taxon>
        <taxon>Fungi</taxon>
        <taxon>Dikarya</taxon>
        <taxon>Ascomycota</taxon>
        <taxon>Pezizomycotina</taxon>
        <taxon>Dothideomycetes</taxon>
        <taxon>Pleosporomycetidae</taxon>
        <taxon>Gloniales</taxon>
        <taxon>Gloniaceae</taxon>
        <taxon>Glonium</taxon>
    </lineage>
</organism>
<dbReference type="InterPro" id="IPR031352">
    <property type="entry name" value="SesA"/>
</dbReference>
<accession>A0A8E2JNN0</accession>
<dbReference type="Pfam" id="PF17107">
    <property type="entry name" value="SesA"/>
    <property type="match status" value="1"/>
</dbReference>
<dbReference type="SMART" id="SM00028">
    <property type="entry name" value="TPR"/>
    <property type="match status" value="6"/>
</dbReference>